<evidence type="ECO:0000256" key="1">
    <source>
        <dbReference type="ARBA" id="ARBA00038420"/>
    </source>
</evidence>
<dbReference type="Proteomes" id="UP000245474">
    <property type="component" value="Unassembled WGS sequence"/>
</dbReference>
<name>A0A2U2N4B3_9GAMM</name>
<dbReference type="GO" id="GO:0032153">
    <property type="term" value="C:cell division site"/>
    <property type="evidence" value="ECO:0007669"/>
    <property type="project" value="TreeGrafter"/>
</dbReference>
<dbReference type="PROSITE" id="PS51782">
    <property type="entry name" value="LYSM"/>
    <property type="match status" value="1"/>
</dbReference>
<feature type="compositionally biased region" description="Basic and acidic residues" evidence="2">
    <location>
        <begin position="243"/>
        <end position="256"/>
    </location>
</feature>
<feature type="region of interest" description="Disordered" evidence="2">
    <location>
        <begin position="233"/>
        <end position="267"/>
    </location>
</feature>
<evidence type="ECO:0000313" key="5">
    <source>
        <dbReference type="Proteomes" id="UP000245474"/>
    </source>
</evidence>
<dbReference type="AlphaFoldDB" id="A0A2U2N4B3"/>
<proteinExistence type="inferred from homology"/>
<dbReference type="RefSeq" id="WP_109677619.1">
    <property type="nucleotide sequence ID" value="NZ_CP086615.1"/>
</dbReference>
<evidence type="ECO:0000259" key="3">
    <source>
        <dbReference type="PROSITE" id="PS51782"/>
    </source>
</evidence>
<evidence type="ECO:0000256" key="2">
    <source>
        <dbReference type="SAM" id="MobiDB-lite"/>
    </source>
</evidence>
<feature type="domain" description="LysM" evidence="3">
    <location>
        <begin position="50"/>
        <end position="94"/>
    </location>
</feature>
<gene>
    <name evidence="4" type="ORF">DEM34_06975</name>
</gene>
<dbReference type="InterPro" id="IPR016047">
    <property type="entry name" value="M23ase_b-sheet_dom"/>
</dbReference>
<dbReference type="Gene3D" id="2.70.70.10">
    <property type="entry name" value="Glucose Permease (Domain IIA)"/>
    <property type="match status" value="1"/>
</dbReference>
<comment type="caution">
    <text evidence="4">The sequence shown here is derived from an EMBL/GenBank/DDBJ whole genome shotgun (WGS) entry which is preliminary data.</text>
</comment>
<reference evidence="4 5" key="1">
    <citation type="submission" date="2018-05" db="EMBL/GenBank/DDBJ databases">
        <title>Spiribacter halobius sp. nov., a moderately halophilic bacterium isolated from marine solar saltern.</title>
        <authorList>
            <person name="Zheng W.-S."/>
            <person name="Lu D.-C."/>
            <person name="Du Z.-J."/>
        </authorList>
    </citation>
    <scope>NUCLEOTIDE SEQUENCE [LARGE SCALE GENOMIC DNA]</scope>
    <source>
        <strain evidence="4 5">E85</strain>
    </source>
</reference>
<dbReference type="SMART" id="SM00257">
    <property type="entry name" value="LysM"/>
    <property type="match status" value="1"/>
</dbReference>
<protein>
    <submittedName>
        <fullName evidence="4">Peptidase M23</fullName>
    </submittedName>
</protein>
<dbReference type="CDD" id="cd12797">
    <property type="entry name" value="M23_peptidase"/>
    <property type="match status" value="1"/>
</dbReference>
<dbReference type="SUPFAM" id="SSF51261">
    <property type="entry name" value="Duplicated hybrid motif"/>
    <property type="match status" value="1"/>
</dbReference>
<feature type="compositionally biased region" description="Low complexity" evidence="2">
    <location>
        <begin position="131"/>
        <end position="145"/>
    </location>
</feature>
<evidence type="ECO:0000313" key="4">
    <source>
        <dbReference type="EMBL" id="PWG63932.1"/>
    </source>
</evidence>
<dbReference type="GO" id="GO:0004222">
    <property type="term" value="F:metalloendopeptidase activity"/>
    <property type="evidence" value="ECO:0007669"/>
    <property type="project" value="TreeGrafter"/>
</dbReference>
<organism evidence="4 5">
    <name type="scientific">Sediminicurvatus halobius</name>
    <dbReference type="NCBI Taxonomy" id="2182432"/>
    <lineage>
        <taxon>Bacteria</taxon>
        <taxon>Pseudomonadati</taxon>
        <taxon>Pseudomonadota</taxon>
        <taxon>Gammaproteobacteria</taxon>
        <taxon>Chromatiales</taxon>
        <taxon>Ectothiorhodospiraceae</taxon>
        <taxon>Sediminicurvatus</taxon>
    </lineage>
</organism>
<dbReference type="InterPro" id="IPR050570">
    <property type="entry name" value="Cell_wall_metabolism_enzyme"/>
</dbReference>
<dbReference type="EMBL" id="QFFI01000008">
    <property type="protein sequence ID" value="PWG63932.1"/>
    <property type="molecule type" value="Genomic_DNA"/>
</dbReference>
<dbReference type="InterPro" id="IPR018392">
    <property type="entry name" value="LysM"/>
</dbReference>
<sequence length="267" mass="28587">MSPVSGQARGGKGRLTVLPALLLLLLLAGCAEFEYGSQLPRRGSAGPPPTVYEVRRGDTLYSIAWRHGLDFRRVAAWNGIGAPYRIYPGDRLRLRPPPGGGPRETASGSSSRRPESAPGSQRQPESRPETSSRAASSPAPAGTGEVSWRWPLEGRIVRGYDANNAGKRGISIAGEPGATVRAAAPGRVVYSGSGLRGYGNLVIVKHNARYLTAYGYNRELLVGEGDDVGAGDPIARLGSGPNRDGELHFEIRRDGEPVNPERYLPRR</sequence>
<dbReference type="Gene3D" id="3.10.350.10">
    <property type="entry name" value="LysM domain"/>
    <property type="match status" value="1"/>
</dbReference>
<keyword evidence="5" id="KW-1185">Reference proteome</keyword>
<dbReference type="PANTHER" id="PTHR21666">
    <property type="entry name" value="PEPTIDASE-RELATED"/>
    <property type="match status" value="1"/>
</dbReference>
<dbReference type="CDD" id="cd00118">
    <property type="entry name" value="LysM"/>
    <property type="match status" value="1"/>
</dbReference>
<dbReference type="OrthoDB" id="9793746at2"/>
<dbReference type="PANTHER" id="PTHR21666:SF263">
    <property type="entry name" value="MUREIN HYDROLASE ACTIVATOR NLPD"/>
    <property type="match status" value="1"/>
</dbReference>
<dbReference type="Pfam" id="PF01551">
    <property type="entry name" value="Peptidase_M23"/>
    <property type="match status" value="1"/>
</dbReference>
<accession>A0A2U2N4B3</accession>
<comment type="similarity">
    <text evidence="1">Belongs to the E.coli NlpD/Haemophilus LppB family.</text>
</comment>
<dbReference type="InterPro" id="IPR036779">
    <property type="entry name" value="LysM_dom_sf"/>
</dbReference>
<feature type="region of interest" description="Disordered" evidence="2">
    <location>
        <begin position="88"/>
        <end position="146"/>
    </location>
</feature>
<dbReference type="Pfam" id="PF01476">
    <property type="entry name" value="LysM"/>
    <property type="match status" value="1"/>
</dbReference>
<dbReference type="GO" id="GO:0009279">
    <property type="term" value="C:cell outer membrane"/>
    <property type="evidence" value="ECO:0007669"/>
    <property type="project" value="TreeGrafter"/>
</dbReference>
<dbReference type="InterPro" id="IPR011055">
    <property type="entry name" value="Dup_hybrid_motif"/>
</dbReference>